<protein>
    <submittedName>
        <fullName evidence="7">Oligosaccharide flippase family protein</fullName>
    </submittedName>
</protein>
<feature type="transmembrane region" description="Helical" evidence="6">
    <location>
        <begin position="89"/>
        <end position="109"/>
    </location>
</feature>
<feature type="transmembrane region" description="Helical" evidence="6">
    <location>
        <begin position="244"/>
        <end position="264"/>
    </location>
</feature>
<dbReference type="PANTHER" id="PTHR30250:SF28">
    <property type="entry name" value="POLYSACCHARIDE BIOSYNTHESIS PROTEIN"/>
    <property type="match status" value="1"/>
</dbReference>
<comment type="caution">
    <text evidence="7">The sequence shown here is derived from an EMBL/GenBank/DDBJ whole genome shotgun (WGS) entry which is preliminary data.</text>
</comment>
<dbReference type="RefSeq" id="WP_349587188.1">
    <property type="nucleotide sequence ID" value="NZ_JBEFLD010000005.1"/>
</dbReference>
<accession>A0ABV1M414</accession>
<evidence type="ECO:0000256" key="2">
    <source>
        <dbReference type="ARBA" id="ARBA00022475"/>
    </source>
</evidence>
<keyword evidence="4 6" id="KW-1133">Transmembrane helix</keyword>
<feature type="transmembrane region" description="Helical" evidence="6">
    <location>
        <begin position="121"/>
        <end position="144"/>
    </location>
</feature>
<dbReference type="EMBL" id="JBEFLD010000005">
    <property type="protein sequence ID" value="MEQ6290977.1"/>
    <property type="molecule type" value="Genomic_DNA"/>
</dbReference>
<name>A0ABV1M414_9NEIS</name>
<comment type="subcellular location">
    <subcellularLocation>
        <location evidence="1">Cell membrane</location>
        <topology evidence="1">Multi-pass membrane protein</topology>
    </subcellularLocation>
</comment>
<gene>
    <name evidence="7" type="ORF">ABNW52_10145</name>
</gene>
<keyword evidence="2" id="KW-1003">Cell membrane</keyword>
<evidence type="ECO:0000256" key="5">
    <source>
        <dbReference type="ARBA" id="ARBA00023136"/>
    </source>
</evidence>
<feature type="transmembrane region" description="Helical" evidence="6">
    <location>
        <begin position="165"/>
        <end position="188"/>
    </location>
</feature>
<evidence type="ECO:0000256" key="3">
    <source>
        <dbReference type="ARBA" id="ARBA00022692"/>
    </source>
</evidence>
<feature type="transmembrane region" description="Helical" evidence="6">
    <location>
        <begin position="372"/>
        <end position="393"/>
    </location>
</feature>
<feature type="transmembrane region" description="Helical" evidence="6">
    <location>
        <begin position="341"/>
        <end position="365"/>
    </location>
</feature>
<dbReference type="InterPro" id="IPR050833">
    <property type="entry name" value="Poly_Biosynth_Transport"/>
</dbReference>
<feature type="transmembrane region" description="Helical" evidence="6">
    <location>
        <begin position="399"/>
        <end position="419"/>
    </location>
</feature>
<feature type="transmembrane region" description="Helical" evidence="6">
    <location>
        <begin position="49"/>
        <end position="68"/>
    </location>
</feature>
<dbReference type="Proteomes" id="UP001433638">
    <property type="component" value="Unassembled WGS sequence"/>
</dbReference>
<organism evidence="7 8">
    <name type="scientific">Vogesella oryzagri</name>
    <dbReference type="NCBI Taxonomy" id="3160864"/>
    <lineage>
        <taxon>Bacteria</taxon>
        <taxon>Pseudomonadati</taxon>
        <taxon>Pseudomonadota</taxon>
        <taxon>Betaproteobacteria</taxon>
        <taxon>Neisseriales</taxon>
        <taxon>Chromobacteriaceae</taxon>
        <taxon>Vogesella</taxon>
    </lineage>
</organism>
<evidence type="ECO:0000256" key="1">
    <source>
        <dbReference type="ARBA" id="ARBA00004651"/>
    </source>
</evidence>
<evidence type="ECO:0000256" key="6">
    <source>
        <dbReference type="SAM" id="Phobius"/>
    </source>
</evidence>
<keyword evidence="5 6" id="KW-0472">Membrane</keyword>
<evidence type="ECO:0000313" key="8">
    <source>
        <dbReference type="Proteomes" id="UP001433638"/>
    </source>
</evidence>
<evidence type="ECO:0000256" key="4">
    <source>
        <dbReference type="ARBA" id="ARBA00022989"/>
    </source>
</evidence>
<dbReference type="PANTHER" id="PTHR30250">
    <property type="entry name" value="PST FAMILY PREDICTED COLANIC ACID TRANSPORTER"/>
    <property type="match status" value="1"/>
</dbReference>
<keyword evidence="8" id="KW-1185">Reference proteome</keyword>
<evidence type="ECO:0000313" key="7">
    <source>
        <dbReference type="EMBL" id="MEQ6290977.1"/>
    </source>
</evidence>
<proteinExistence type="predicted"/>
<keyword evidence="3 6" id="KW-0812">Transmembrane</keyword>
<reference evidence="7" key="1">
    <citation type="submission" date="2024-06" db="EMBL/GenBank/DDBJ databases">
        <title>Genome sequence of Vogesella sp. MAHUQ-64.</title>
        <authorList>
            <person name="Huq M.A."/>
        </authorList>
    </citation>
    <scope>NUCLEOTIDE SEQUENCE</scope>
    <source>
        <strain evidence="7">MAHUQ-64</strain>
    </source>
</reference>
<sequence>MNMQALVRRLTAGGFARNVATLASGAALAQALPLLFAPLLTRLYSPADFGLLAVFVAWLSNLAVIATARFDMAVVLPKSDVEAAQLMRLSLLINTVLLLLCLLLFWPWHDAIATLLQAPALASWLPLLPLGVWLAGSVAAWTAWNNRQRRYAANAQGRVAQSLGVSLLQVAAGWSGLAAGGLIVSQLLGQAIALLALARADIAARFASLRGHAPQALRAVARRYREFPLVNTPHAFVVAFQDSLMLAMLTALSGAGIVGQYALVLRVLKLPAALVGQAVAQVVFRDLAEAAASGRALSGLLKRALLILAALSLLPFGVLAAWGGPLFALVFGSAWHGAGQIAALLAPYFAAAFIAGPAFMVPMVIGRQRASFVFVLIGVVVNLAAFAAVYLASRDAMQAFALMSAVMTVYFAAYVAWVFRLLGRRELVHA</sequence>
<dbReference type="Pfam" id="PF13440">
    <property type="entry name" value="Polysacc_synt_3"/>
    <property type="match status" value="1"/>
</dbReference>
<feature type="transmembrane region" description="Helical" evidence="6">
    <location>
        <begin position="305"/>
        <end position="335"/>
    </location>
</feature>